<gene>
    <name evidence="1" type="ORF">DF3PB_160005</name>
</gene>
<accession>A0A380T9Q5</accession>
<sequence>MTAAPGYNPLRWDCAAQGCFNLKRRPKIELFAECFPGRINFGDVDGIVEIGGNALLMEWKSEARELPAGQRLLYQRLSRSGPVAVMIVVGNAETMLVDGTSIFDRGLRYPPHGYEPADLACIKRRLAAWSEWAERHPAIGLPR</sequence>
<dbReference type="EMBL" id="UIDG01000068">
    <property type="protein sequence ID" value="SUS04953.1"/>
    <property type="molecule type" value="Genomic_DNA"/>
</dbReference>
<protein>
    <submittedName>
        <fullName evidence="1">Uncharacterized protein</fullName>
    </submittedName>
</protein>
<organism evidence="1">
    <name type="scientific">metagenome</name>
    <dbReference type="NCBI Taxonomy" id="256318"/>
    <lineage>
        <taxon>unclassified sequences</taxon>
        <taxon>metagenomes</taxon>
    </lineage>
</organism>
<dbReference type="AlphaFoldDB" id="A0A380T9Q5"/>
<reference evidence="1" key="1">
    <citation type="submission" date="2018-07" db="EMBL/GenBank/DDBJ databases">
        <authorList>
            <person name="Quirk P.G."/>
            <person name="Krulwich T.A."/>
        </authorList>
    </citation>
    <scope>NUCLEOTIDE SEQUENCE</scope>
</reference>
<proteinExistence type="predicted"/>
<name>A0A380T9Q5_9ZZZZ</name>
<evidence type="ECO:0000313" key="1">
    <source>
        <dbReference type="EMBL" id="SUS04953.1"/>
    </source>
</evidence>